<dbReference type="KEGG" id="tnl:113508137"/>
<dbReference type="InterPro" id="IPR036691">
    <property type="entry name" value="Endo/exonu/phosph_ase_sf"/>
</dbReference>
<feature type="domain" description="Endonuclease/exonuclease/phosphatase" evidence="1">
    <location>
        <begin position="45"/>
        <end position="246"/>
    </location>
</feature>
<gene>
    <name evidence="3" type="primary">LOC113508137</name>
</gene>
<evidence type="ECO:0000313" key="2">
    <source>
        <dbReference type="Proteomes" id="UP000322000"/>
    </source>
</evidence>
<sequence length="313" mass="34530">MSNDDDSFHSADSSLNDSYSSTAGTLGDLVRQSFVSQPRKFLNICHINAQSVPSHYSDLFDTFADADVHAVLISETWLKPHLLSTTYPLPGFILIRNDRVGKRGGGVAIYLKSGLSHKILVSSPANSATAEFIFIEACVNGAKIVLGVVYCPPCVDYFSSIEPVLESLGSEYQHIVIMGDFNTDLLSHSSSRSRKLLDITRSASLHVLPLQATHHNPDGHDTWLDLILTSSPPLVSSFGQYPAPGFSHHDLIYLSYILKPPKPSPKVLHLRSFRRMDVEKLRRDASNVNWEGLKQAATVSEKVAILNQHLINL</sequence>
<accession>A0A7E5X2K6</accession>
<dbReference type="Gene3D" id="3.60.10.10">
    <property type="entry name" value="Endonuclease/exonuclease/phosphatase"/>
    <property type="match status" value="1"/>
</dbReference>
<name>A0A7E5X2K6_TRINI</name>
<dbReference type="PANTHER" id="PTHR33776:SF3">
    <property type="entry name" value="PHD-TYPE DOMAIN-CONTAINING PROTEIN"/>
    <property type="match status" value="1"/>
</dbReference>
<protein>
    <submittedName>
        <fullName evidence="3">Uncharacterized protein LOC113508137</fullName>
    </submittedName>
</protein>
<dbReference type="InterPro" id="IPR005135">
    <property type="entry name" value="Endo/exonuclease/phosphatase"/>
</dbReference>
<dbReference type="GO" id="GO:0003824">
    <property type="term" value="F:catalytic activity"/>
    <property type="evidence" value="ECO:0007669"/>
    <property type="project" value="InterPro"/>
</dbReference>
<evidence type="ECO:0000313" key="3">
    <source>
        <dbReference type="RefSeq" id="XP_026746904.1"/>
    </source>
</evidence>
<dbReference type="AlphaFoldDB" id="A0A7E5X2K6"/>
<dbReference type="Proteomes" id="UP000322000">
    <property type="component" value="Unplaced"/>
</dbReference>
<dbReference type="SUPFAM" id="SSF56219">
    <property type="entry name" value="DNase I-like"/>
    <property type="match status" value="1"/>
</dbReference>
<dbReference type="PANTHER" id="PTHR33776">
    <property type="entry name" value="ENDO/EXONUCLEASE/PHOSPHATASE DOMAIN-CONTAINING PROTEIN"/>
    <property type="match status" value="1"/>
</dbReference>
<evidence type="ECO:0000259" key="1">
    <source>
        <dbReference type="Pfam" id="PF03372"/>
    </source>
</evidence>
<organism evidence="2 3">
    <name type="scientific">Trichoplusia ni</name>
    <name type="common">Cabbage looper</name>
    <dbReference type="NCBI Taxonomy" id="7111"/>
    <lineage>
        <taxon>Eukaryota</taxon>
        <taxon>Metazoa</taxon>
        <taxon>Ecdysozoa</taxon>
        <taxon>Arthropoda</taxon>
        <taxon>Hexapoda</taxon>
        <taxon>Insecta</taxon>
        <taxon>Pterygota</taxon>
        <taxon>Neoptera</taxon>
        <taxon>Endopterygota</taxon>
        <taxon>Lepidoptera</taxon>
        <taxon>Glossata</taxon>
        <taxon>Ditrysia</taxon>
        <taxon>Noctuoidea</taxon>
        <taxon>Noctuidae</taxon>
        <taxon>Plusiinae</taxon>
        <taxon>Trichoplusia</taxon>
    </lineage>
</organism>
<dbReference type="InParanoid" id="A0A7E5X2K6"/>
<dbReference type="Pfam" id="PF03372">
    <property type="entry name" value="Exo_endo_phos"/>
    <property type="match status" value="1"/>
</dbReference>
<dbReference type="GeneID" id="113508137"/>
<keyword evidence="2" id="KW-1185">Reference proteome</keyword>
<proteinExistence type="predicted"/>
<reference evidence="3" key="1">
    <citation type="submission" date="2025-08" db="UniProtKB">
        <authorList>
            <consortium name="RefSeq"/>
        </authorList>
    </citation>
    <scope>IDENTIFICATION</scope>
</reference>
<dbReference type="RefSeq" id="XP_026746904.1">
    <property type="nucleotide sequence ID" value="XM_026891103.1"/>
</dbReference>
<dbReference type="OrthoDB" id="5953030at2759"/>